<dbReference type="EMBL" id="PKSM01000006">
    <property type="protein sequence ID" value="POW22817.1"/>
    <property type="molecule type" value="Genomic_DNA"/>
</dbReference>
<gene>
    <name evidence="1" type="ORF">PSHT_00871</name>
</gene>
<protein>
    <submittedName>
        <fullName evidence="1">Uncharacterized protein</fullName>
    </submittedName>
</protein>
<proteinExistence type="predicted"/>
<reference evidence="1 2" key="1">
    <citation type="submission" date="2017-12" db="EMBL/GenBank/DDBJ databases">
        <title>Gene loss provides genomic basis for host adaptation in cereal stripe rust fungi.</title>
        <authorList>
            <person name="Xia C."/>
        </authorList>
    </citation>
    <scope>NUCLEOTIDE SEQUENCE [LARGE SCALE GENOMIC DNA]</scope>
    <source>
        <strain evidence="1 2">93TX-2</strain>
    </source>
</reference>
<accession>A0A2S4WM95</accession>
<keyword evidence="2" id="KW-1185">Reference proteome</keyword>
<dbReference type="Proteomes" id="UP000238274">
    <property type="component" value="Unassembled WGS sequence"/>
</dbReference>
<name>A0A2S4WM95_9BASI</name>
<organism evidence="1 2">
    <name type="scientific">Puccinia striiformis</name>
    <dbReference type="NCBI Taxonomy" id="27350"/>
    <lineage>
        <taxon>Eukaryota</taxon>
        <taxon>Fungi</taxon>
        <taxon>Dikarya</taxon>
        <taxon>Basidiomycota</taxon>
        <taxon>Pucciniomycotina</taxon>
        <taxon>Pucciniomycetes</taxon>
        <taxon>Pucciniales</taxon>
        <taxon>Pucciniaceae</taxon>
        <taxon>Puccinia</taxon>
    </lineage>
</organism>
<reference evidence="2" key="2">
    <citation type="journal article" date="2018" name="BMC Genomics">
        <title>Genomic insights into host adaptation between the wheat stripe rust pathogen (Puccinia striiformis f. sp. tritici) and the barley stripe rust pathogen (Puccinia striiformis f. sp. hordei).</title>
        <authorList>
            <person name="Xia C."/>
            <person name="Wang M."/>
            <person name="Yin C."/>
            <person name="Cornejo O.E."/>
            <person name="Hulbert S.H."/>
            <person name="Chen X."/>
        </authorList>
    </citation>
    <scope>NUCLEOTIDE SEQUENCE [LARGE SCALE GENOMIC DNA]</scope>
    <source>
        <strain evidence="2">93TX-2</strain>
    </source>
</reference>
<sequence>MLFDGSVKGMGKEYPSQVLKFLVVILGPGKNSVFDDPQRLSYCVEDAIMIGIVRGQALGHHEFDTTIYGKSG</sequence>
<dbReference type="VEuPathDB" id="FungiDB:PSHT_00871"/>
<evidence type="ECO:0000313" key="1">
    <source>
        <dbReference type="EMBL" id="POW22817.1"/>
    </source>
</evidence>
<comment type="caution">
    <text evidence="1">The sequence shown here is derived from an EMBL/GenBank/DDBJ whole genome shotgun (WGS) entry which is preliminary data.</text>
</comment>
<reference evidence="2" key="3">
    <citation type="journal article" date="2018" name="Mol. Plant Microbe Interact.">
        <title>Genome sequence resources for the wheat stripe rust pathogen (Puccinia striiformis f. sp. tritici) and the barley stripe rust pathogen (Puccinia striiformis f. sp. hordei).</title>
        <authorList>
            <person name="Xia C."/>
            <person name="Wang M."/>
            <person name="Yin C."/>
            <person name="Cornejo O.E."/>
            <person name="Hulbert S.H."/>
            <person name="Chen X."/>
        </authorList>
    </citation>
    <scope>NUCLEOTIDE SEQUENCE [LARGE SCALE GENOMIC DNA]</scope>
    <source>
        <strain evidence="2">93TX-2</strain>
    </source>
</reference>
<dbReference type="AlphaFoldDB" id="A0A2S4WM95"/>
<evidence type="ECO:0000313" key="2">
    <source>
        <dbReference type="Proteomes" id="UP000238274"/>
    </source>
</evidence>
<dbReference type="OrthoDB" id="2501761at2759"/>